<organism evidence="2 3">
    <name type="scientific">Ataeniobius toweri</name>
    <dbReference type="NCBI Taxonomy" id="208326"/>
    <lineage>
        <taxon>Eukaryota</taxon>
        <taxon>Metazoa</taxon>
        <taxon>Chordata</taxon>
        <taxon>Craniata</taxon>
        <taxon>Vertebrata</taxon>
        <taxon>Euteleostomi</taxon>
        <taxon>Actinopterygii</taxon>
        <taxon>Neopterygii</taxon>
        <taxon>Teleostei</taxon>
        <taxon>Neoteleostei</taxon>
        <taxon>Acanthomorphata</taxon>
        <taxon>Ovalentaria</taxon>
        <taxon>Atherinomorphae</taxon>
        <taxon>Cyprinodontiformes</taxon>
        <taxon>Goodeidae</taxon>
        <taxon>Ataeniobius</taxon>
    </lineage>
</organism>
<gene>
    <name evidence="2" type="ORF">ATANTOWER_027646</name>
</gene>
<reference evidence="2 3" key="1">
    <citation type="submission" date="2021-07" db="EMBL/GenBank/DDBJ databases">
        <authorList>
            <person name="Palmer J.M."/>
        </authorList>
    </citation>
    <scope>NUCLEOTIDE SEQUENCE [LARGE SCALE GENOMIC DNA]</scope>
    <source>
        <strain evidence="2 3">AT_MEX2019</strain>
        <tissue evidence="2">Muscle</tissue>
    </source>
</reference>
<proteinExistence type="predicted"/>
<keyword evidence="1" id="KW-0472">Membrane</keyword>
<keyword evidence="3" id="KW-1185">Reference proteome</keyword>
<feature type="transmembrane region" description="Helical" evidence="1">
    <location>
        <begin position="78"/>
        <end position="101"/>
    </location>
</feature>
<protein>
    <submittedName>
        <fullName evidence="2">Uncharacterized protein</fullName>
    </submittedName>
</protein>
<keyword evidence="1" id="KW-0812">Transmembrane</keyword>
<feature type="transmembrane region" description="Helical" evidence="1">
    <location>
        <begin position="29"/>
        <end position="47"/>
    </location>
</feature>
<name>A0ABU7B3G2_9TELE</name>
<accession>A0ABU7B3G2</accession>
<evidence type="ECO:0000313" key="3">
    <source>
        <dbReference type="Proteomes" id="UP001345963"/>
    </source>
</evidence>
<evidence type="ECO:0000256" key="1">
    <source>
        <dbReference type="SAM" id="Phobius"/>
    </source>
</evidence>
<evidence type="ECO:0000313" key="2">
    <source>
        <dbReference type="EMBL" id="MED6244923.1"/>
    </source>
</evidence>
<keyword evidence="1" id="KW-1133">Transmembrane helix</keyword>
<dbReference type="EMBL" id="JAHUTI010040017">
    <property type="protein sequence ID" value="MED6244923.1"/>
    <property type="molecule type" value="Genomic_DNA"/>
</dbReference>
<sequence>MMVWKIFAYPDFSSYYCLNVSFQPLSSSFLLSFLSFFFCSSILPFLLNPPQASFLFLSYLPYFPYFFLYIFLPILSFVVYFLPFLPCLLSIFSTMASLLHFSHFCS</sequence>
<comment type="caution">
    <text evidence="2">The sequence shown here is derived from an EMBL/GenBank/DDBJ whole genome shotgun (WGS) entry which is preliminary data.</text>
</comment>
<dbReference type="Proteomes" id="UP001345963">
    <property type="component" value="Unassembled WGS sequence"/>
</dbReference>
<feature type="transmembrane region" description="Helical" evidence="1">
    <location>
        <begin position="54"/>
        <end position="72"/>
    </location>
</feature>